<evidence type="ECO:0000259" key="9">
    <source>
        <dbReference type="PROSITE" id="PS51918"/>
    </source>
</evidence>
<comment type="subunit">
    <text evidence="8">Homodimer.</text>
</comment>
<proteinExistence type="inferred from homology"/>
<evidence type="ECO:0000256" key="7">
    <source>
        <dbReference type="ARBA" id="ARBA00023239"/>
    </source>
</evidence>
<dbReference type="GO" id="GO:0008616">
    <property type="term" value="P:tRNA queuosine(34) biosynthetic process"/>
    <property type="evidence" value="ECO:0007669"/>
    <property type="project" value="UniProtKB-UniRule"/>
</dbReference>
<dbReference type="InterPro" id="IPR058240">
    <property type="entry name" value="rSAM_sf"/>
</dbReference>
<keyword evidence="4 8" id="KW-0460">Magnesium</keyword>
<dbReference type="SFLD" id="SFLDS00029">
    <property type="entry name" value="Radical_SAM"/>
    <property type="match status" value="1"/>
</dbReference>
<dbReference type="PIRSF" id="PIRSF000370">
    <property type="entry name" value="QueE"/>
    <property type="match status" value="1"/>
</dbReference>
<dbReference type="EMBL" id="AP017470">
    <property type="protein sequence ID" value="BBB33658.1"/>
    <property type="molecule type" value="Genomic_DNA"/>
</dbReference>
<reference evidence="10 11" key="1">
    <citation type="journal article" date="2012" name="Extremophiles">
        <title>Thermotomaculum hydrothermale gen. nov., sp. nov., a novel heterotrophic thermophile within the phylum Acidobacteria from a deep-sea hydrothermal vent chimney in the Southern Okinawa Trough.</title>
        <authorList>
            <person name="Izumi H."/>
            <person name="Nunoura T."/>
            <person name="Miyazaki M."/>
            <person name="Mino S."/>
            <person name="Toki T."/>
            <person name="Takai K."/>
            <person name="Sako Y."/>
            <person name="Sawabe T."/>
            <person name="Nakagawa S."/>
        </authorList>
    </citation>
    <scope>NUCLEOTIDE SEQUENCE [LARGE SCALE GENOMIC DNA]</scope>
    <source>
        <strain evidence="10 11">AC55</strain>
    </source>
</reference>
<dbReference type="GO" id="GO:0000287">
    <property type="term" value="F:magnesium ion binding"/>
    <property type="evidence" value="ECO:0007669"/>
    <property type="project" value="UniProtKB-UniRule"/>
</dbReference>
<feature type="binding site" evidence="8">
    <location>
        <begin position="15"/>
        <end position="17"/>
    </location>
    <ligand>
        <name>substrate</name>
    </ligand>
</feature>
<feature type="domain" description="Radical SAM core" evidence="9">
    <location>
        <begin position="21"/>
        <end position="211"/>
    </location>
</feature>
<evidence type="ECO:0000256" key="4">
    <source>
        <dbReference type="ARBA" id="ARBA00022842"/>
    </source>
</evidence>
<evidence type="ECO:0000256" key="6">
    <source>
        <dbReference type="ARBA" id="ARBA00023014"/>
    </source>
</evidence>
<accession>A0A7R6Q116</accession>
<comment type="function">
    <text evidence="8">Catalyzes the complex heterocyclic radical-mediated conversion of 6-carboxy-5,6,7,8-tetrahydropterin (CPH4) to 7-carboxy-7-deazaguanine (CDG), a step common to the biosynthetic pathways of all 7-deazapurine-containing compounds.</text>
</comment>
<dbReference type="UniPathway" id="UPA00391"/>
<keyword evidence="7 8" id="KW-0456">Lyase</keyword>
<dbReference type="Proteomes" id="UP000595564">
    <property type="component" value="Chromosome"/>
</dbReference>
<dbReference type="GO" id="GO:0016840">
    <property type="term" value="F:carbon-nitrogen lyase activity"/>
    <property type="evidence" value="ECO:0007669"/>
    <property type="project" value="UniProtKB-UniRule"/>
</dbReference>
<keyword evidence="5 8" id="KW-0408">Iron</keyword>
<evidence type="ECO:0000256" key="3">
    <source>
        <dbReference type="ARBA" id="ARBA00022723"/>
    </source>
</evidence>
<evidence type="ECO:0000313" key="10">
    <source>
        <dbReference type="EMBL" id="BBB33658.1"/>
    </source>
</evidence>
<dbReference type="Pfam" id="PF04055">
    <property type="entry name" value="Radical_SAM"/>
    <property type="match status" value="1"/>
</dbReference>
<keyword evidence="8" id="KW-0671">Queuosine biosynthesis</keyword>
<dbReference type="CDD" id="cd01335">
    <property type="entry name" value="Radical_SAM"/>
    <property type="match status" value="1"/>
</dbReference>
<dbReference type="HAMAP" id="MF_00917">
    <property type="entry name" value="QueE"/>
    <property type="match status" value="1"/>
</dbReference>
<organism evidence="10 11">
    <name type="scientific">Thermotomaculum hydrothermale</name>
    <dbReference type="NCBI Taxonomy" id="981385"/>
    <lineage>
        <taxon>Bacteria</taxon>
        <taxon>Pseudomonadati</taxon>
        <taxon>Acidobacteriota</taxon>
        <taxon>Holophagae</taxon>
        <taxon>Thermotomaculales</taxon>
        <taxon>Thermotomaculaceae</taxon>
        <taxon>Thermotomaculum</taxon>
    </lineage>
</organism>
<keyword evidence="2 8" id="KW-0949">S-adenosyl-L-methionine</keyword>
<dbReference type="EC" id="4.3.99.3" evidence="8"/>
<feature type="binding site" evidence="8">
    <location>
        <position position="30"/>
    </location>
    <ligand>
        <name>substrate</name>
    </ligand>
</feature>
<dbReference type="InterPro" id="IPR013785">
    <property type="entry name" value="Aldolase_TIM"/>
</dbReference>
<dbReference type="GO" id="GO:1904047">
    <property type="term" value="F:S-adenosyl-L-methionine binding"/>
    <property type="evidence" value="ECO:0007669"/>
    <property type="project" value="UniProtKB-UniRule"/>
</dbReference>
<evidence type="ECO:0000256" key="5">
    <source>
        <dbReference type="ARBA" id="ARBA00023004"/>
    </source>
</evidence>
<comment type="cofactor">
    <cofactor evidence="8">
        <name>S-adenosyl-L-methionine</name>
        <dbReference type="ChEBI" id="CHEBI:59789"/>
    </cofactor>
    <text evidence="8">Binds 1 S-adenosyl-L-methionine per subunit.</text>
</comment>
<feature type="binding site" evidence="8">
    <location>
        <begin position="40"/>
        <end position="42"/>
    </location>
    <ligand>
        <name>S-adenosyl-L-methionine</name>
        <dbReference type="ChEBI" id="CHEBI:59789"/>
    </ligand>
</feature>
<keyword evidence="3 8" id="KW-0479">Metal-binding</keyword>
<feature type="binding site" evidence="8">
    <location>
        <position position="43"/>
    </location>
    <ligand>
        <name>Mg(2+)</name>
        <dbReference type="ChEBI" id="CHEBI:18420"/>
    </ligand>
</feature>
<gene>
    <name evidence="8 10" type="primary">queE</name>
    <name evidence="10" type="ORF">TTHT_2234</name>
</gene>
<evidence type="ECO:0000256" key="2">
    <source>
        <dbReference type="ARBA" id="ARBA00022691"/>
    </source>
</evidence>
<dbReference type="PANTHER" id="PTHR42836:SF1">
    <property type="entry name" value="7-CARBOXY-7-DEAZAGUANINE SYNTHASE"/>
    <property type="match status" value="1"/>
</dbReference>
<comment type="pathway">
    <text evidence="8">Purine metabolism; 7-cyano-7-deazaguanine biosynthesis.</text>
</comment>
<dbReference type="PANTHER" id="PTHR42836">
    <property type="entry name" value="7-CARBOXY-7-DEAZAGUANINE SYNTHASE"/>
    <property type="match status" value="1"/>
</dbReference>
<keyword evidence="11" id="KW-1185">Reference proteome</keyword>
<evidence type="ECO:0000313" key="11">
    <source>
        <dbReference type="Proteomes" id="UP000595564"/>
    </source>
</evidence>
<feature type="binding site" evidence="8">
    <location>
        <position position="73"/>
    </location>
    <ligand>
        <name>substrate</name>
    </ligand>
</feature>
<dbReference type="RefSeq" id="WP_201327972.1">
    <property type="nucleotide sequence ID" value="NZ_AP017470.1"/>
</dbReference>
<keyword evidence="1 8" id="KW-0004">4Fe-4S</keyword>
<dbReference type="InterPro" id="IPR007197">
    <property type="entry name" value="rSAM"/>
</dbReference>
<dbReference type="InterPro" id="IPR024924">
    <property type="entry name" value="7-CO-7-deazaguanine_synth-like"/>
</dbReference>
<comment type="catalytic activity">
    <reaction evidence="8">
        <text>6-carboxy-5,6,7,8-tetrahydropterin + H(+) = 7-carboxy-7-carbaguanine + NH4(+)</text>
        <dbReference type="Rhea" id="RHEA:27974"/>
        <dbReference type="ChEBI" id="CHEBI:15378"/>
        <dbReference type="ChEBI" id="CHEBI:28938"/>
        <dbReference type="ChEBI" id="CHEBI:61032"/>
        <dbReference type="ChEBI" id="CHEBI:61036"/>
        <dbReference type="EC" id="4.3.99.3"/>
    </reaction>
</comment>
<dbReference type="SUPFAM" id="SSF102114">
    <property type="entry name" value="Radical SAM enzymes"/>
    <property type="match status" value="1"/>
</dbReference>
<dbReference type="Gene3D" id="3.20.20.70">
    <property type="entry name" value="Aldolase class I"/>
    <property type="match status" value="1"/>
</dbReference>
<evidence type="ECO:0000256" key="8">
    <source>
        <dbReference type="HAMAP-Rule" id="MF_00917"/>
    </source>
</evidence>
<feature type="binding site" evidence="8">
    <location>
        <position position="75"/>
    </location>
    <ligand>
        <name>S-adenosyl-L-methionine</name>
        <dbReference type="ChEBI" id="CHEBI:59789"/>
    </ligand>
</feature>
<feature type="binding site" evidence="8">
    <location>
        <position position="38"/>
    </location>
    <ligand>
        <name>[4Fe-4S] cluster</name>
        <dbReference type="ChEBI" id="CHEBI:49883"/>
        <note>4Fe-4S-S-AdoMet</note>
    </ligand>
</feature>
<keyword evidence="6 8" id="KW-0411">Iron-sulfur</keyword>
<comment type="caution">
    <text evidence="8">Lacks conserved residue(s) required for the propagation of feature annotation.</text>
</comment>
<comment type="similarity">
    <text evidence="8">Belongs to the radical SAM superfamily. 7-carboxy-7-deazaguanine synthase family.</text>
</comment>
<dbReference type="AlphaFoldDB" id="A0A7R6Q116"/>
<comment type="cofactor">
    <cofactor evidence="8">
        <name>Mg(2+)</name>
        <dbReference type="ChEBI" id="CHEBI:18420"/>
    </cofactor>
</comment>
<sequence>MSQPTYLINEIFSSIEGETSYQGIPMLFIRFTGCNLRCVYCDTKYAYDEGKRFSLSKLLEIINSNPFEYVHITGGEPLIQKDLILLLGSIKDKKIIIETNGSVNIKPFLLENTILIVDIKTPKSGMEDKNNYVNLDLMRKTDELKFVIVDQSDYEWAKTLIDSRNLIDKGYTINLSPAIPYLEPSLLAEWIVRDGLNVRFNLQIHKFIWGDKRGV</sequence>
<dbReference type="PROSITE" id="PS51918">
    <property type="entry name" value="RADICAL_SAM"/>
    <property type="match status" value="1"/>
</dbReference>
<dbReference type="KEGG" id="thyd:TTHT_2234"/>
<protein>
    <recommendedName>
        <fullName evidence="8">7-carboxy-7-deazaguanine synthase</fullName>
        <shortName evidence="8">CDG synthase</shortName>
        <ecNumber evidence="8">4.3.99.3</ecNumber>
    </recommendedName>
    <alternativeName>
        <fullName evidence="8">Queuosine biosynthesis protein QueE</fullName>
    </alternativeName>
</protein>
<feature type="binding site" evidence="8">
    <location>
        <position position="34"/>
    </location>
    <ligand>
        <name>[4Fe-4S] cluster</name>
        <dbReference type="ChEBI" id="CHEBI:49883"/>
        <note>4Fe-4S-S-AdoMet</note>
    </ligand>
</feature>
<name>A0A7R6Q116_9BACT</name>
<feature type="binding site" evidence="8">
    <location>
        <position position="41"/>
    </location>
    <ligand>
        <name>[4Fe-4S] cluster</name>
        <dbReference type="ChEBI" id="CHEBI:49883"/>
        <note>4Fe-4S-S-AdoMet</note>
    </ligand>
</feature>
<dbReference type="GO" id="GO:0051539">
    <property type="term" value="F:4 iron, 4 sulfur cluster binding"/>
    <property type="evidence" value="ECO:0007669"/>
    <property type="project" value="UniProtKB-UniRule"/>
</dbReference>
<comment type="cofactor">
    <cofactor evidence="8">
        <name>[4Fe-4S] cluster</name>
        <dbReference type="ChEBI" id="CHEBI:49883"/>
    </cofactor>
    <text evidence="8">Binds 1 [4Fe-4S] cluster. The cluster is coordinated with 3 cysteines and an exchangeable S-adenosyl-L-methionine.</text>
</comment>
<evidence type="ECO:0000256" key="1">
    <source>
        <dbReference type="ARBA" id="ARBA00022485"/>
    </source>
</evidence>